<proteinExistence type="predicted"/>
<dbReference type="Proteomes" id="UP000887579">
    <property type="component" value="Unplaced"/>
</dbReference>
<protein>
    <submittedName>
        <fullName evidence="2">C-type lectin domain-containing protein</fullName>
    </submittedName>
</protein>
<organism evidence="1 2">
    <name type="scientific">Panagrolaimus sp. ES5</name>
    <dbReference type="NCBI Taxonomy" id="591445"/>
    <lineage>
        <taxon>Eukaryota</taxon>
        <taxon>Metazoa</taxon>
        <taxon>Ecdysozoa</taxon>
        <taxon>Nematoda</taxon>
        <taxon>Chromadorea</taxon>
        <taxon>Rhabditida</taxon>
        <taxon>Tylenchina</taxon>
        <taxon>Panagrolaimomorpha</taxon>
        <taxon>Panagrolaimoidea</taxon>
        <taxon>Panagrolaimidae</taxon>
        <taxon>Panagrolaimus</taxon>
    </lineage>
</organism>
<evidence type="ECO:0000313" key="1">
    <source>
        <dbReference type="Proteomes" id="UP000887579"/>
    </source>
</evidence>
<sequence>MTDGTWSAQDCFKSKPYVCSLAPSTLTTTSTTTTPPVISTTTYTRSCPSEWSYFNFTGYCYNVFHNQNEIGAEQVCEREGGHLVSIHSQQENNFVGNLQFQSGHIWIGLYTVDQNADWLLTDETLFDYTNWVSGEPNSPGVENCVEMYEGFPYQFNNVKCGVVYDNFICKRLPL</sequence>
<dbReference type="WBParaSite" id="ES5_v2.g10872.t1">
    <property type="protein sequence ID" value="ES5_v2.g10872.t1"/>
    <property type="gene ID" value="ES5_v2.g10872"/>
</dbReference>
<reference evidence="2" key="1">
    <citation type="submission" date="2022-11" db="UniProtKB">
        <authorList>
            <consortium name="WormBaseParasite"/>
        </authorList>
    </citation>
    <scope>IDENTIFICATION</scope>
</reference>
<accession>A0AC34F1T6</accession>
<name>A0AC34F1T6_9BILA</name>
<evidence type="ECO:0000313" key="2">
    <source>
        <dbReference type="WBParaSite" id="ES5_v2.g10872.t1"/>
    </source>
</evidence>